<feature type="domain" description="Peptidase M13 N-terminal" evidence="11">
    <location>
        <begin position="77"/>
        <end position="455"/>
    </location>
</feature>
<keyword evidence="3" id="KW-0645">Protease</keyword>
<evidence type="ECO:0000259" key="11">
    <source>
        <dbReference type="Pfam" id="PF05649"/>
    </source>
</evidence>
<evidence type="ECO:0000256" key="8">
    <source>
        <dbReference type="SAM" id="MobiDB-lite"/>
    </source>
</evidence>
<evidence type="ECO:0000259" key="10">
    <source>
        <dbReference type="Pfam" id="PF01431"/>
    </source>
</evidence>
<proteinExistence type="inferred from homology"/>
<dbReference type="InterPro" id="IPR024079">
    <property type="entry name" value="MetalloPept_cat_dom_sf"/>
</dbReference>
<dbReference type="PANTHER" id="PTHR11733:SF167">
    <property type="entry name" value="FI17812P1-RELATED"/>
    <property type="match status" value="1"/>
</dbReference>
<feature type="domain" description="Peptidase M13 C-terminal" evidence="10">
    <location>
        <begin position="507"/>
        <end position="713"/>
    </location>
</feature>
<evidence type="ECO:0000256" key="3">
    <source>
        <dbReference type="ARBA" id="ARBA00022670"/>
    </source>
</evidence>
<keyword evidence="4" id="KW-0479">Metal-binding</keyword>
<evidence type="ECO:0000256" key="6">
    <source>
        <dbReference type="ARBA" id="ARBA00022833"/>
    </source>
</evidence>
<evidence type="ECO:0000313" key="13">
    <source>
        <dbReference type="Proteomes" id="UP001596111"/>
    </source>
</evidence>
<dbReference type="InterPro" id="IPR018497">
    <property type="entry name" value="Peptidase_M13_C"/>
</dbReference>
<sequence>MSKQYLKPLTLALAVSLGLALTACGKQEPAANAPTSSASSSPGPAGTAPAAAGTSAAADTGKSIFDVSELDPKINVCQDFNGFVNAKWVAANPIPNDQTSWGAFNILNEASLKTQHDIVDEASKNADSAKAGSIEQKIGWLYHSGMDEATIEKNGFEPLKPKLDAIAGLKSSSDVADFITQRYAEGDGQVFQFGSGADFQHADMQIAYANEGGLGLPTKDYYTKPDYKAIRDAYVAYIAKSLELTGVAEADAKKQADDVLKFETRLAAASLAPVEERDPKNQYHFVSVNDADKVTPHFHWEKFFAAQGVTVDKGFSLSQPKFFAEFDKMLASTPVSQWQAYLRFHAIDDASPYLSKNFQDNKFAFYGTTLAGQPQQKPRWKRVLGAVNQGMGQALGQLYVAKEFTPEAKQRAEELVTNVRNALKARIENLDWMSADTKAKAIDKWNKFLPKIGYPDKWRDWSGLDIKPDNYYGNVEAAGKFNYQYDIAKIGKPTDRKEWGMTPQTVNAYYNPTDNTINFPAAILQPPFFDAKADDAINYGGIGAVIGHEASHGFDDEGSQFDGDGNQKDWWTKDDKTQFNARTGKLVDQFNAYAPIKDKPDLHVNGKLTLGENIADLGGLNVSYDALQTALKKNTAEADKKIDGYTQDQRFFLNWARVWRGSTREKQMELRLNTDPHSPISIRAMAAPSNMEAFATAFQCKPGDAMVRPADKQVKIW</sequence>
<keyword evidence="7" id="KW-0482">Metalloprotease</keyword>
<dbReference type="Pfam" id="PF01431">
    <property type="entry name" value="Peptidase_M13"/>
    <property type="match status" value="1"/>
</dbReference>
<dbReference type="PRINTS" id="PR00786">
    <property type="entry name" value="NEPRILYSIN"/>
</dbReference>
<evidence type="ECO:0000256" key="4">
    <source>
        <dbReference type="ARBA" id="ARBA00022723"/>
    </source>
</evidence>
<name>A0ABW0SX44_9GAMM</name>
<dbReference type="PROSITE" id="PS51257">
    <property type="entry name" value="PROKAR_LIPOPROTEIN"/>
    <property type="match status" value="1"/>
</dbReference>
<gene>
    <name evidence="12" type="ORF">ACFPPB_06820</name>
</gene>
<evidence type="ECO:0000256" key="7">
    <source>
        <dbReference type="ARBA" id="ARBA00023049"/>
    </source>
</evidence>
<dbReference type="RefSeq" id="WP_377325668.1">
    <property type="nucleotide sequence ID" value="NZ_JBHSNG010000005.1"/>
</dbReference>
<dbReference type="SUPFAM" id="SSF55486">
    <property type="entry name" value="Metalloproteases ('zincins'), catalytic domain"/>
    <property type="match status" value="1"/>
</dbReference>
<dbReference type="Gene3D" id="1.10.1380.10">
    <property type="entry name" value="Neutral endopeptidase , domain2"/>
    <property type="match status" value="1"/>
</dbReference>
<feature type="chain" id="PRO_5046242523" evidence="9">
    <location>
        <begin position="26"/>
        <end position="717"/>
    </location>
</feature>
<evidence type="ECO:0000256" key="5">
    <source>
        <dbReference type="ARBA" id="ARBA00022801"/>
    </source>
</evidence>
<evidence type="ECO:0000256" key="9">
    <source>
        <dbReference type="SAM" id="SignalP"/>
    </source>
</evidence>
<evidence type="ECO:0000256" key="2">
    <source>
        <dbReference type="ARBA" id="ARBA00007357"/>
    </source>
</evidence>
<feature type="signal peptide" evidence="9">
    <location>
        <begin position="1"/>
        <end position="25"/>
    </location>
</feature>
<dbReference type="Gene3D" id="3.40.390.10">
    <property type="entry name" value="Collagenase (Catalytic Domain)"/>
    <property type="match status" value="1"/>
</dbReference>
<dbReference type="EMBL" id="JBHSNG010000005">
    <property type="protein sequence ID" value="MFC5580820.1"/>
    <property type="molecule type" value="Genomic_DNA"/>
</dbReference>
<dbReference type="InterPro" id="IPR042089">
    <property type="entry name" value="Peptidase_M13_dom_2"/>
</dbReference>
<dbReference type="InterPro" id="IPR008753">
    <property type="entry name" value="Peptidase_M13_N"/>
</dbReference>
<dbReference type="Pfam" id="PF05649">
    <property type="entry name" value="Peptidase_M13_N"/>
    <property type="match status" value="1"/>
</dbReference>
<keyword evidence="9" id="KW-0732">Signal</keyword>
<dbReference type="PANTHER" id="PTHR11733">
    <property type="entry name" value="ZINC METALLOPROTEASE FAMILY M13 NEPRILYSIN-RELATED"/>
    <property type="match status" value="1"/>
</dbReference>
<dbReference type="CDD" id="cd08662">
    <property type="entry name" value="M13"/>
    <property type="match status" value="1"/>
</dbReference>
<dbReference type="Proteomes" id="UP001596111">
    <property type="component" value="Unassembled WGS sequence"/>
</dbReference>
<dbReference type="InterPro" id="IPR000718">
    <property type="entry name" value="Peptidase_M13"/>
</dbReference>
<accession>A0ABW0SX44</accession>
<comment type="cofactor">
    <cofactor evidence="1">
        <name>Zn(2+)</name>
        <dbReference type="ChEBI" id="CHEBI:29105"/>
    </cofactor>
</comment>
<keyword evidence="13" id="KW-1185">Reference proteome</keyword>
<comment type="caution">
    <text evidence="12">The sequence shown here is derived from an EMBL/GenBank/DDBJ whole genome shotgun (WGS) entry which is preliminary data.</text>
</comment>
<organism evidence="12 13">
    <name type="scientific">Rhodanobacter terrae</name>
    <dbReference type="NCBI Taxonomy" id="418647"/>
    <lineage>
        <taxon>Bacteria</taxon>
        <taxon>Pseudomonadati</taxon>
        <taxon>Pseudomonadota</taxon>
        <taxon>Gammaproteobacteria</taxon>
        <taxon>Lysobacterales</taxon>
        <taxon>Rhodanobacteraceae</taxon>
        <taxon>Rhodanobacter</taxon>
    </lineage>
</organism>
<feature type="region of interest" description="Disordered" evidence="8">
    <location>
        <begin position="30"/>
        <end position="53"/>
    </location>
</feature>
<protein>
    <submittedName>
        <fullName evidence="12">M13 family metallopeptidase</fullName>
    </submittedName>
</protein>
<dbReference type="PROSITE" id="PS51885">
    <property type="entry name" value="NEPRILYSIN"/>
    <property type="match status" value="1"/>
</dbReference>
<reference evidence="13" key="1">
    <citation type="journal article" date="2019" name="Int. J. Syst. Evol. Microbiol.">
        <title>The Global Catalogue of Microorganisms (GCM) 10K type strain sequencing project: providing services to taxonomists for standard genome sequencing and annotation.</title>
        <authorList>
            <consortium name="The Broad Institute Genomics Platform"/>
            <consortium name="The Broad Institute Genome Sequencing Center for Infectious Disease"/>
            <person name="Wu L."/>
            <person name="Ma J."/>
        </authorList>
    </citation>
    <scope>NUCLEOTIDE SEQUENCE [LARGE SCALE GENOMIC DNA]</scope>
    <source>
        <strain evidence="13">CGMCC 1.13587</strain>
    </source>
</reference>
<keyword evidence="5" id="KW-0378">Hydrolase</keyword>
<comment type="similarity">
    <text evidence="2">Belongs to the peptidase M13 family.</text>
</comment>
<keyword evidence="6" id="KW-0862">Zinc</keyword>
<evidence type="ECO:0000256" key="1">
    <source>
        <dbReference type="ARBA" id="ARBA00001947"/>
    </source>
</evidence>
<evidence type="ECO:0000313" key="12">
    <source>
        <dbReference type="EMBL" id="MFC5580820.1"/>
    </source>
</evidence>